<protein>
    <submittedName>
        <fullName evidence="1">Uncharacterized protein</fullName>
    </submittedName>
</protein>
<organism evidence="1 2">
    <name type="scientific">Rhizopus delemar</name>
    <dbReference type="NCBI Taxonomy" id="936053"/>
    <lineage>
        <taxon>Eukaryota</taxon>
        <taxon>Fungi</taxon>
        <taxon>Fungi incertae sedis</taxon>
        <taxon>Mucoromycota</taxon>
        <taxon>Mucoromycotina</taxon>
        <taxon>Mucoromycetes</taxon>
        <taxon>Mucorales</taxon>
        <taxon>Mucorineae</taxon>
        <taxon>Rhizopodaceae</taxon>
        <taxon>Rhizopus</taxon>
    </lineage>
</organism>
<reference evidence="1 2" key="1">
    <citation type="journal article" date="2020" name="Microb. Genom.">
        <title>Genetic diversity of clinical and environmental Mucorales isolates obtained from an investigation of mucormycosis cases among solid organ transplant recipients.</title>
        <authorList>
            <person name="Nguyen M.H."/>
            <person name="Kaul D."/>
            <person name="Muto C."/>
            <person name="Cheng S.J."/>
            <person name="Richter R.A."/>
            <person name="Bruno V.M."/>
            <person name="Liu G."/>
            <person name="Beyhan S."/>
            <person name="Sundermann A.J."/>
            <person name="Mounaud S."/>
            <person name="Pasculle A.W."/>
            <person name="Nierman W.C."/>
            <person name="Driscoll E."/>
            <person name="Cumbie R."/>
            <person name="Clancy C.J."/>
            <person name="Dupont C.L."/>
        </authorList>
    </citation>
    <scope>NUCLEOTIDE SEQUENCE [LARGE SCALE GENOMIC DNA]</scope>
    <source>
        <strain evidence="1 2">GL24</strain>
    </source>
</reference>
<sequence length="115" mass="12074">MDRGVAGDAQLGTQVEQLVLQVHDQRPHVLGQRCRQQQAERRIGLVDRAEGGNACVILGHALAVAEAGAAVVAGAGVDAREAMAHGAAQWRMSRRACWSLRNCSTASCRASASAT</sequence>
<evidence type="ECO:0000313" key="2">
    <source>
        <dbReference type="Proteomes" id="UP000740926"/>
    </source>
</evidence>
<comment type="caution">
    <text evidence="1">The sequence shown here is derived from an EMBL/GenBank/DDBJ whole genome shotgun (WGS) entry which is preliminary data.</text>
</comment>
<evidence type="ECO:0000313" key="1">
    <source>
        <dbReference type="EMBL" id="KAG1540529.1"/>
    </source>
</evidence>
<dbReference type="AlphaFoldDB" id="A0A9P6Y6C5"/>
<dbReference type="EMBL" id="JAANIU010006717">
    <property type="protein sequence ID" value="KAG1540529.1"/>
    <property type="molecule type" value="Genomic_DNA"/>
</dbReference>
<name>A0A9P6Y6C5_9FUNG</name>
<dbReference type="Proteomes" id="UP000740926">
    <property type="component" value="Unassembled WGS sequence"/>
</dbReference>
<accession>A0A9P6Y6C5</accession>
<gene>
    <name evidence="1" type="ORF">G6F50_014350</name>
</gene>
<keyword evidence="2" id="KW-1185">Reference proteome</keyword>
<proteinExistence type="predicted"/>